<dbReference type="InterPro" id="IPR046020">
    <property type="entry name" value="DUF5977"/>
</dbReference>
<reference evidence="3" key="1">
    <citation type="journal article" date="2019" name="Int. J. Syst. Evol. Microbiol.">
        <title>The Global Catalogue of Microorganisms (GCM) 10K type strain sequencing project: providing services to taxonomists for standard genome sequencing and annotation.</title>
        <authorList>
            <consortium name="The Broad Institute Genomics Platform"/>
            <consortium name="The Broad Institute Genome Sequencing Center for Infectious Disease"/>
            <person name="Wu L."/>
            <person name="Ma J."/>
        </authorList>
    </citation>
    <scope>NUCLEOTIDE SEQUENCE [LARGE SCALE GENOMIC DNA]</scope>
    <source>
        <strain evidence="3">CECT 7798</strain>
    </source>
</reference>
<proteinExistence type="predicted"/>
<evidence type="ECO:0000313" key="3">
    <source>
        <dbReference type="Proteomes" id="UP001595735"/>
    </source>
</evidence>
<gene>
    <name evidence="2" type="ORF">ACFONJ_01700</name>
</gene>
<dbReference type="Proteomes" id="UP001595735">
    <property type="component" value="Unassembled WGS sequence"/>
</dbReference>
<organism evidence="2 3">
    <name type="scientific">Chryseobacterium tructae</name>
    <dbReference type="NCBI Taxonomy" id="1037380"/>
    <lineage>
        <taxon>Bacteria</taxon>
        <taxon>Pseudomonadati</taxon>
        <taxon>Bacteroidota</taxon>
        <taxon>Flavobacteriia</taxon>
        <taxon>Flavobacteriales</taxon>
        <taxon>Weeksellaceae</taxon>
        <taxon>Chryseobacterium group</taxon>
        <taxon>Chryseobacterium</taxon>
    </lineage>
</organism>
<dbReference type="RefSeq" id="WP_378169505.1">
    <property type="nucleotide sequence ID" value="NZ_JBHRYO010000001.1"/>
</dbReference>
<comment type="caution">
    <text evidence="2">The sequence shown here is derived from an EMBL/GenBank/DDBJ whole genome shotgun (WGS) entry which is preliminary data.</text>
</comment>
<dbReference type="EMBL" id="JBHRYO010000001">
    <property type="protein sequence ID" value="MFC3754687.1"/>
    <property type="molecule type" value="Genomic_DNA"/>
</dbReference>
<keyword evidence="3" id="KW-1185">Reference proteome</keyword>
<protein>
    <submittedName>
        <fullName evidence="2">DUF5977 domain-containing protein</fullName>
    </submittedName>
</protein>
<accession>A0ABV7XPU3</accession>
<sequence length="1175" mass="134690">MKRFEIQLLIVLLMICQFSKGQGKVFEDYLIGRKTNASNNYNTGTVNLSIPMYNINVGETSLNGSYDYEGGYWRLNVFGKITIAYKSPGSLHSPAYKSIQEGSVASTAYNCLVKDPKILLSKKEILDNPNVNIQDAYEPNTFYFDFLGYNGYFVYDNTGKFLVYSENGNFQVAYNGKKCFNATEPLMEFPEILIKDDKGNEYYFGGDFNSTDVYYGKTNHTYSYSYDNGSYTQMEDYYANKRVNYISAFYLKKVKLSNGRVLEAFYANGNKSILDPFTNGLEYINADYPTVMPDVNILKSNNLYMDMDLSGEFNSMSTNVAGHQPIFADRSTTEIFQKLAILDSIKISDYGTLSLFHDRIDYDALKYFHERQQNPNSYQTVGRIKKLLLKDKNNKVIRNVEFNYNKRSLNPVFITNNGEEYGFEYGWGGVTSIRYPAGGRKEFEYEDGDISKSNDFIYRNYNSENILRNVERKAGSRIKKITTFDNTNAQPQITKYSYKNDDGKSSGISTFNAISSNYSTSGGWLQDNVVYTTTGNRGRYDSQIRYSKVTEEIEGKEKNEYYFTDIITNPDSIATKVYYNTLTDIYKAWIPMMVNKNHERGKLYKKVSYDANNVPVFTQYIKYTNFLNNANPIKQYSENCNDCRISDDRFYIESDNRIWRAYSGQRDYYGFYQYQPVIPYLPSSVRTIELINPSSPSFLESKKYIKYNTLSKYWHPYAIETTEYLPAPWDVTTNTSANGEKKISKLLYAHDLIRNNCPSGNCPADNDLVGGKFSIYKYMADNYLVNPVIEMETNTKGKTSLLEYQYVKNGSSSNFLKTGKTRKSFLNSNFSSDNPSSAEVEDKMSYELYDKAGNLLQSKGSNSIPTTVLYGYHQTLPIVEVVGATYSQVMEAFNLDPNSVDSYLQLDIVKKSNLDKDVYSEESFASALNEFKNNPAFKDVTITGYAYDPLIGIKTIIQPSGMKESYEYDTLARPFRIIDENKNILKEYNYNYKESLKYFSTEKSKTFIGNNCNIYQDTTPYNYIVPQGSYISFKQGEVEQLAEKDVNDWGQKAADTYGVCTNKPFDCTISTDMNFYDNASTAFNKVYNNNYASYAGTICFNTKGHNWGAIGQTRQKVGKINGICRPKTFKSYRGSNWSLTIYNNGDIYASWEKPFSNVTPYDTVILSFQIPFDNF</sequence>
<evidence type="ECO:0000313" key="2">
    <source>
        <dbReference type="EMBL" id="MFC3754687.1"/>
    </source>
</evidence>
<dbReference type="Pfam" id="PF19404">
    <property type="entry name" value="DUF5977"/>
    <property type="match status" value="1"/>
</dbReference>
<evidence type="ECO:0000259" key="1">
    <source>
        <dbReference type="Pfam" id="PF19404"/>
    </source>
</evidence>
<feature type="domain" description="DUF5977" evidence="1">
    <location>
        <begin position="998"/>
        <end position="1061"/>
    </location>
</feature>
<name>A0ABV7XPU3_9FLAO</name>